<sequence length="172" mass="19024">MTARALLPLPFLALLMAGPAGAGSFDPGEMEIARSIVAEGGTTRFDREVEAQRKAFVKAWEKQNKGRRAEVEALFDTVALPALKERQAALLERQATFLAESLSAEELRQLLDFRRSEAGKALTTNTDTPKFGKDFNEALRDRLGLGDMFSLASRGRELGKLLREAKIVEEEE</sequence>
<protein>
    <recommendedName>
        <fullName evidence="4">DUF2059 domain-containing protein</fullName>
    </recommendedName>
</protein>
<organism evidence="2 3">
    <name type="scientific">Aerophototrophica crusticola</name>
    <dbReference type="NCBI Taxonomy" id="1709002"/>
    <lineage>
        <taxon>Bacteria</taxon>
        <taxon>Pseudomonadati</taxon>
        <taxon>Pseudomonadota</taxon>
        <taxon>Alphaproteobacteria</taxon>
        <taxon>Rhodospirillales</taxon>
        <taxon>Rhodospirillaceae</taxon>
        <taxon>Aerophototrophica</taxon>
    </lineage>
</organism>
<evidence type="ECO:0000256" key="1">
    <source>
        <dbReference type="SAM" id="SignalP"/>
    </source>
</evidence>
<dbReference type="EMBL" id="CP051775">
    <property type="protein sequence ID" value="QJE71994.1"/>
    <property type="molecule type" value="Genomic_DNA"/>
</dbReference>
<evidence type="ECO:0000313" key="2">
    <source>
        <dbReference type="EMBL" id="QJE71994.1"/>
    </source>
</evidence>
<proteinExistence type="predicted"/>
<evidence type="ECO:0008006" key="4">
    <source>
        <dbReference type="Google" id="ProtNLM"/>
    </source>
</evidence>
<dbReference type="Proteomes" id="UP000501891">
    <property type="component" value="Chromosome"/>
</dbReference>
<evidence type="ECO:0000313" key="3">
    <source>
        <dbReference type="Proteomes" id="UP000501891"/>
    </source>
</evidence>
<accession>A0A858R3N5</accession>
<gene>
    <name evidence="2" type="ORF">HHL28_01735</name>
</gene>
<feature type="signal peptide" evidence="1">
    <location>
        <begin position="1"/>
        <end position="22"/>
    </location>
</feature>
<dbReference type="AlphaFoldDB" id="A0A858R3N5"/>
<name>A0A858R3N5_9PROT</name>
<dbReference type="KEGG" id="acru:HHL28_01735"/>
<keyword evidence="1" id="KW-0732">Signal</keyword>
<keyword evidence="3" id="KW-1185">Reference proteome</keyword>
<reference evidence="2" key="1">
    <citation type="submission" date="2020-04" db="EMBL/GenBank/DDBJ databases">
        <title>A desert anoxygenic phototrophic bacterium fixes CO2 using RubisCO under aerobic conditions.</title>
        <authorList>
            <person name="Tang K."/>
        </authorList>
    </citation>
    <scope>NUCLEOTIDE SEQUENCE [LARGE SCALE GENOMIC DNA]</scope>
    <source>
        <strain evidence="2">MIMtkB3</strain>
    </source>
</reference>
<feature type="chain" id="PRO_5032649515" description="DUF2059 domain-containing protein" evidence="1">
    <location>
        <begin position="23"/>
        <end position="172"/>
    </location>
</feature>